<feature type="region of interest" description="Disordered" evidence="1">
    <location>
        <begin position="1"/>
        <end position="21"/>
    </location>
</feature>
<proteinExistence type="predicted"/>
<comment type="caution">
    <text evidence="2">The sequence shown here is derived from an EMBL/GenBank/DDBJ whole genome shotgun (WGS) entry which is preliminary data.</text>
</comment>
<evidence type="ECO:0000313" key="2">
    <source>
        <dbReference type="EMBL" id="CAI2373253.1"/>
    </source>
</evidence>
<dbReference type="EMBL" id="CAMPGE010014590">
    <property type="protein sequence ID" value="CAI2373253.1"/>
    <property type="molecule type" value="Genomic_DNA"/>
</dbReference>
<dbReference type="Proteomes" id="UP001295684">
    <property type="component" value="Unassembled WGS sequence"/>
</dbReference>
<evidence type="ECO:0000313" key="3">
    <source>
        <dbReference type="Proteomes" id="UP001295684"/>
    </source>
</evidence>
<keyword evidence="3" id="KW-1185">Reference proteome</keyword>
<evidence type="ECO:0000256" key="1">
    <source>
        <dbReference type="SAM" id="MobiDB-lite"/>
    </source>
</evidence>
<organism evidence="2 3">
    <name type="scientific">Euplotes crassus</name>
    <dbReference type="NCBI Taxonomy" id="5936"/>
    <lineage>
        <taxon>Eukaryota</taxon>
        <taxon>Sar</taxon>
        <taxon>Alveolata</taxon>
        <taxon>Ciliophora</taxon>
        <taxon>Intramacronucleata</taxon>
        <taxon>Spirotrichea</taxon>
        <taxon>Hypotrichia</taxon>
        <taxon>Euplotida</taxon>
        <taxon>Euplotidae</taxon>
        <taxon>Moneuplotes</taxon>
    </lineage>
</organism>
<gene>
    <name evidence="2" type="ORF">ECRASSUSDP1_LOCUS14594</name>
</gene>
<reference evidence="2" key="1">
    <citation type="submission" date="2023-07" db="EMBL/GenBank/DDBJ databases">
        <authorList>
            <consortium name="AG Swart"/>
            <person name="Singh M."/>
            <person name="Singh A."/>
            <person name="Seah K."/>
            <person name="Emmerich C."/>
        </authorList>
    </citation>
    <scope>NUCLEOTIDE SEQUENCE</scope>
    <source>
        <strain evidence="2">DP1</strain>
    </source>
</reference>
<protein>
    <submittedName>
        <fullName evidence="2">Uncharacterized protein</fullName>
    </submittedName>
</protein>
<sequence length="147" mass="17305">MNPQTQRVDGDRRRYGKQSADFGRMRDFKELTILKRKYKKVDMSGYKMKLKNESKDLKNPLIESDQTNGSSQCEVKQECNIQSQDFHPDEGKESCIFKEQYLNRSLRHKLARRDTAKFGLPPKRTPTTLQDPNLTKPKTCCFNFFNF</sequence>
<dbReference type="AlphaFoldDB" id="A0AAD2CXK2"/>
<name>A0AAD2CXK2_EUPCR</name>
<accession>A0AAD2CXK2</accession>